<organism evidence="2 3">
    <name type="scientific">Fervidibacillus halotolerans</name>
    <dbReference type="NCBI Taxonomy" id="2980027"/>
    <lineage>
        <taxon>Bacteria</taxon>
        <taxon>Bacillati</taxon>
        <taxon>Bacillota</taxon>
        <taxon>Bacilli</taxon>
        <taxon>Bacillales</taxon>
        <taxon>Bacillaceae</taxon>
        <taxon>Fervidibacillus</taxon>
    </lineage>
</organism>
<evidence type="ECO:0008006" key="4">
    <source>
        <dbReference type="Google" id="ProtNLM"/>
    </source>
</evidence>
<feature type="compositionally biased region" description="Basic and acidic residues" evidence="1">
    <location>
        <begin position="75"/>
        <end position="102"/>
    </location>
</feature>
<dbReference type="Proteomes" id="UP001164726">
    <property type="component" value="Chromosome"/>
</dbReference>
<dbReference type="AlphaFoldDB" id="A0A9E8M268"/>
<name>A0A9E8M268_9BACI</name>
<dbReference type="RefSeq" id="WP_275421761.1">
    <property type="nucleotide sequence ID" value="NZ_CP106877.1"/>
</dbReference>
<evidence type="ECO:0000313" key="3">
    <source>
        <dbReference type="Proteomes" id="UP001164726"/>
    </source>
</evidence>
<feature type="compositionally biased region" description="Basic and acidic residues" evidence="1">
    <location>
        <begin position="41"/>
        <end position="67"/>
    </location>
</feature>
<dbReference type="KEGG" id="fhl:OE105_05605"/>
<evidence type="ECO:0000313" key="2">
    <source>
        <dbReference type="EMBL" id="WAA13580.1"/>
    </source>
</evidence>
<evidence type="ECO:0000256" key="1">
    <source>
        <dbReference type="SAM" id="MobiDB-lite"/>
    </source>
</evidence>
<accession>A0A9E8M268</accession>
<sequence>MSLKNVEMQIAIPKTVDAGKIQHDQNNRALIMNAQTHISVEKNEERKRKTVSKNHETNNLKLKKDGRGNNQSSFSEREIEQQQNAKEEEMHPFKGKFIDYKG</sequence>
<gene>
    <name evidence="2" type="ORF">OE105_05605</name>
</gene>
<reference evidence="2" key="1">
    <citation type="submission" date="2022-09" db="EMBL/GenBank/DDBJ databases">
        <title>Complete Genomes of Fervidibacillus albus and Fervidibacillus halotolerans isolated from tidal flat sediments.</title>
        <authorList>
            <person name="Kwon K.K."/>
            <person name="Yang S.-H."/>
            <person name="Park M.J."/>
            <person name="Oh H.-M."/>
        </authorList>
    </citation>
    <scope>NUCLEOTIDE SEQUENCE</scope>
    <source>
        <strain evidence="2">MEBiC13594</strain>
    </source>
</reference>
<feature type="region of interest" description="Disordered" evidence="1">
    <location>
        <begin position="41"/>
        <end position="102"/>
    </location>
</feature>
<keyword evidence="3" id="KW-1185">Reference proteome</keyword>
<protein>
    <recommendedName>
        <fullName evidence="4">RNA polymerase subunit sigma</fullName>
    </recommendedName>
</protein>
<proteinExistence type="predicted"/>
<dbReference type="EMBL" id="CP106877">
    <property type="protein sequence ID" value="WAA13580.1"/>
    <property type="molecule type" value="Genomic_DNA"/>
</dbReference>